<dbReference type="RefSeq" id="WP_260992350.1">
    <property type="nucleotide sequence ID" value="NZ_JAODWD010000002.1"/>
</dbReference>
<accession>A0ABT2M7R0</accession>
<keyword evidence="2" id="KW-1185">Reference proteome</keyword>
<comment type="caution">
    <text evidence="1">The sequence shown here is derived from an EMBL/GenBank/DDBJ whole genome shotgun (WGS) entry which is preliminary data.</text>
</comment>
<evidence type="ECO:0000313" key="2">
    <source>
        <dbReference type="Proteomes" id="UP001206639"/>
    </source>
</evidence>
<proteinExistence type="predicted"/>
<reference evidence="2" key="1">
    <citation type="submission" date="2023-07" db="EMBL/GenBank/DDBJ databases">
        <authorList>
            <person name="Deng Y."/>
            <person name="Zhang Y.-Q."/>
        </authorList>
    </citation>
    <scope>NUCLEOTIDE SEQUENCE [LARGE SCALE GENOMIC DNA]</scope>
    <source>
        <strain evidence="2">CPCC 205710</strain>
    </source>
</reference>
<evidence type="ECO:0000313" key="1">
    <source>
        <dbReference type="EMBL" id="MCT7658289.1"/>
    </source>
</evidence>
<name>A0ABT2M7R0_9MYCO</name>
<evidence type="ECO:0008006" key="3">
    <source>
        <dbReference type="Google" id="ProtNLM"/>
    </source>
</evidence>
<dbReference type="Proteomes" id="UP001206639">
    <property type="component" value="Unassembled WGS sequence"/>
</dbReference>
<sequence length="135" mass="14773">MTYEPNPHSPDGGTSDGWEECRVGPGRSSVVFDTQAQGHLGTFEGHGVITWNATDDVYDLYWLSSSSPEPGVFTGRWDGGKVVFDGYEYIAGQRMASRHSITEISADAFVYTIDLGSAPADLTLSVTIDYMRRGR</sequence>
<organism evidence="1 2">
    <name type="scientific">Mycobacterium deserti</name>
    <dbReference type="NCBI Taxonomy" id="2978347"/>
    <lineage>
        <taxon>Bacteria</taxon>
        <taxon>Bacillati</taxon>
        <taxon>Actinomycetota</taxon>
        <taxon>Actinomycetes</taxon>
        <taxon>Mycobacteriales</taxon>
        <taxon>Mycobacteriaceae</taxon>
        <taxon>Mycobacterium</taxon>
    </lineage>
</organism>
<dbReference type="EMBL" id="JAODWD010000002">
    <property type="protein sequence ID" value="MCT7658289.1"/>
    <property type="molecule type" value="Genomic_DNA"/>
</dbReference>
<protein>
    <recommendedName>
        <fullName evidence="3">DUF1579 domain-containing protein</fullName>
    </recommendedName>
</protein>
<gene>
    <name evidence="1" type="ORF">N4S67_07630</name>
</gene>